<sequence length="122" mass="13980">MKQSKWRVFQKSDDYEIVDLGRPAVFLVPIGKLQVKVGKATVEQYLEKFLKKNFEAFTARHSGIRGHWKGQIDDLAEYEVSFLGKEKIPKLLKMLTDLAAKIGEKCFYIKAGQYTALVQPKT</sequence>
<dbReference type="AlphaFoldDB" id="A0A1F5VHU9"/>
<organism evidence="1 2">
    <name type="scientific">Candidatus Giovannonibacteria bacterium RIFCSPHIGHO2_01_FULL_45_23</name>
    <dbReference type="NCBI Taxonomy" id="1798325"/>
    <lineage>
        <taxon>Bacteria</taxon>
        <taxon>Candidatus Giovannoniibacteriota</taxon>
    </lineage>
</organism>
<comment type="caution">
    <text evidence="1">The sequence shown here is derived from an EMBL/GenBank/DDBJ whole genome shotgun (WGS) entry which is preliminary data.</text>
</comment>
<evidence type="ECO:0000313" key="2">
    <source>
        <dbReference type="Proteomes" id="UP000179251"/>
    </source>
</evidence>
<evidence type="ECO:0000313" key="1">
    <source>
        <dbReference type="EMBL" id="OGF63005.1"/>
    </source>
</evidence>
<protein>
    <submittedName>
        <fullName evidence="1">Uncharacterized protein</fullName>
    </submittedName>
</protein>
<gene>
    <name evidence="1" type="ORF">A2834_03040</name>
</gene>
<reference evidence="1 2" key="1">
    <citation type="journal article" date="2016" name="Nat. Commun.">
        <title>Thousands of microbial genomes shed light on interconnected biogeochemical processes in an aquifer system.</title>
        <authorList>
            <person name="Anantharaman K."/>
            <person name="Brown C.T."/>
            <person name="Hug L.A."/>
            <person name="Sharon I."/>
            <person name="Castelle C.J."/>
            <person name="Probst A.J."/>
            <person name="Thomas B.C."/>
            <person name="Singh A."/>
            <person name="Wilkins M.J."/>
            <person name="Karaoz U."/>
            <person name="Brodie E.L."/>
            <person name="Williams K.H."/>
            <person name="Hubbard S.S."/>
            <person name="Banfield J.F."/>
        </authorList>
    </citation>
    <scope>NUCLEOTIDE SEQUENCE [LARGE SCALE GENOMIC DNA]</scope>
</reference>
<accession>A0A1F5VHU9</accession>
<dbReference type="EMBL" id="MFHD01000009">
    <property type="protein sequence ID" value="OGF63005.1"/>
    <property type="molecule type" value="Genomic_DNA"/>
</dbReference>
<dbReference type="Proteomes" id="UP000179251">
    <property type="component" value="Unassembled WGS sequence"/>
</dbReference>
<dbReference type="STRING" id="1798325.A2834_03040"/>
<name>A0A1F5VHU9_9BACT</name>
<proteinExistence type="predicted"/>